<organism evidence="1 2">
    <name type="scientific">Paenibacillus amylolyticus</name>
    <dbReference type="NCBI Taxonomy" id="1451"/>
    <lineage>
        <taxon>Bacteria</taxon>
        <taxon>Bacillati</taxon>
        <taxon>Bacillota</taxon>
        <taxon>Bacilli</taxon>
        <taxon>Bacillales</taxon>
        <taxon>Paenibacillaceae</taxon>
        <taxon>Paenibacillus</taxon>
    </lineage>
</organism>
<evidence type="ECO:0000313" key="1">
    <source>
        <dbReference type="EMBL" id="WWP23969.1"/>
    </source>
</evidence>
<name>A0ABD8B2I9_PAEAM</name>
<dbReference type="Proteomes" id="UP001364764">
    <property type="component" value="Plasmid pY5S7-1"/>
</dbReference>
<dbReference type="InterPro" id="IPR036390">
    <property type="entry name" value="WH_DNA-bd_sf"/>
</dbReference>
<dbReference type="Gene3D" id="1.10.10.10">
    <property type="entry name" value="Winged helix-like DNA-binding domain superfamily/Winged helix DNA-binding domain"/>
    <property type="match status" value="1"/>
</dbReference>
<dbReference type="EMBL" id="CP145893">
    <property type="protein sequence ID" value="WWP23969.1"/>
    <property type="molecule type" value="Genomic_DNA"/>
</dbReference>
<keyword evidence="1" id="KW-0614">Plasmid</keyword>
<dbReference type="SUPFAM" id="SSF46785">
    <property type="entry name" value="Winged helix' DNA-binding domain"/>
    <property type="match status" value="1"/>
</dbReference>
<gene>
    <name evidence="1" type="ORF">V6668_31765</name>
</gene>
<accession>A0ABD8B2I9</accession>
<dbReference type="AlphaFoldDB" id="A0ABD8B2I9"/>
<proteinExistence type="predicted"/>
<dbReference type="GeneID" id="93480152"/>
<protein>
    <submittedName>
        <fullName evidence="1">Uncharacterized protein</fullName>
    </submittedName>
</protein>
<geneLocation type="plasmid" evidence="1 2">
    <name>pY5S7-1</name>
</geneLocation>
<reference evidence="1 2" key="1">
    <citation type="submission" date="2024-02" db="EMBL/GenBank/DDBJ databases">
        <title>Complete sequences of two Paenibacillus sp. strains and one Lysinibacillus strain isolated from the environment on STAA medium highlight biotechnological potential.</title>
        <authorList>
            <person name="Attere S.A."/>
            <person name="Piche L.C."/>
            <person name="Intertaglia L."/>
            <person name="Lami R."/>
            <person name="Charette S.J."/>
            <person name="Vincent A.T."/>
        </authorList>
    </citation>
    <scope>NUCLEOTIDE SEQUENCE [LARGE SCALE GENOMIC DNA]</scope>
    <source>
        <strain evidence="1 2">Y5S-7</strain>
        <plasmid evidence="1 2">pY5S7-1</plasmid>
    </source>
</reference>
<dbReference type="RefSeq" id="WP_091036763.1">
    <property type="nucleotide sequence ID" value="NZ_CP145893.1"/>
</dbReference>
<evidence type="ECO:0000313" key="2">
    <source>
        <dbReference type="Proteomes" id="UP001364764"/>
    </source>
</evidence>
<sequence>MSEKLYTEVHYRAFLDKLSEAHISVLSIITDNNLIPKKDIISMMSEDYSKNPVVAAIDALLFAGLISFEYSKRQHKFFLSDDGKAFTEYVAKQYEEENSNGSI</sequence>
<dbReference type="InterPro" id="IPR036388">
    <property type="entry name" value="WH-like_DNA-bd_sf"/>
</dbReference>